<dbReference type="Proteomes" id="UP001205601">
    <property type="component" value="Unassembled WGS sequence"/>
</dbReference>
<dbReference type="RefSeq" id="WP_261494644.1">
    <property type="nucleotide sequence ID" value="NZ_JAOCQF010000001.1"/>
</dbReference>
<dbReference type="InterPro" id="IPR008767">
    <property type="entry name" value="Phage_SPP1_head-tail_adaptor"/>
</dbReference>
<sequence>MSGIRLNRRLVLEEAERVPDGAGGFSTLWQAKGVLWAAIAAGAGRERAGEFVTVSAVTYRIVVRAAPFGAPRRPKPDQRLREGARVFRIAAVAENDPDGRYLTCFAQEEVLA</sequence>
<accession>A0ABT2NJX7</accession>
<comment type="caution">
    <text evidence="1">The sequence shown here is derived from an EMBL/GenBank/DDBJ whole genome shotgun (WGS) entry which is preliminary data.</text>
</comment>
<organism evidence="1 2">
    <name type="scientific">Albidovulum sediminis</name>
    <dbReference type="NCBI Taxonomy" id="3066345"/>
    <lineage>
        <taxon>Bacteria</taxon>
        <taxon>Pseudomonadati</taxon>
        <taxon>Pseudomonadota</taxon>
        <taxon>Alphaproteobacteria</taxon>
        <taxon>Rhodobacterales</taxon>
        <taxon>Paracoccaceae</taxon>
        <taxon>Albidovulum</taxon>
    </lineage>
</organism>
<protein>
    <submittedName>
        <fullName evidence="1">Head-tail adaptor protein</fullName>
    </submittedName>
</protein>
<reference evidence="2" key="1">
    <citation type="submission" date="2023-07" db="EMBL/GenBank/DDBJ databases">
        <title>Defluviimonas sediminis sp. nov., isolated from mangrove sediment.</title>
        <authorList>
            <person name="Liu L."/>
            <person name="Li J."/>
            <person name="Huang Y."/>
            <person name="Pan J."/>
            <person name="Li M."/>
        </authorList>
    </citation>
    <scope>NUCLEOTIDE SEQUENCE [LARGE SCALE GENOMIC DNA]</scope>
    <source>
        <strain evidence="2">FT324</strain>
    </source>
</reference>
<evidence type="ECO:0000313" key="2">
    <source>
        <dbReference type="Proteomes" id="UP001205601"/>
    </source>
</evidence>
<dbReference type="Pfam" id="PF05521">
    <property type="entry name" value="Phage_HCP"/>
    <property type="match status" value="1"/>
</dbReference>
<proteinExistence type="predicted"/>
<keyword evidence="2" id="KW-1185">Reference proteome</keyword>
<name>A0ABT2NJX7_9RHOB</name>
<dbReference type="InterPro" id="IPR038666">
    <property type="entry name" value="SSP1_head-tail_sf"/>
</dbReference>
<dbReference type="Gene3D" id="2.40.10.270">
    <property type="entry name" value="Bacteriophage SPP1 head-tail adaptor protein"/>
    <property type="match status" value="1"/>
</dbReference>
<gene>
    <name evidence="1" type="ORF">N5I32_06855</name>
</gene>
<dbReference type="EMBL" id="JAOCQF010000001">
    <property type="protein sequence ID" value="MCT8329227.1"/>
    <property type="molecule type" value="Genomic_DNA"/>
</dbReference>
<evidence type="ECO:0000313" key="1">
    <source>
        <dbReference type="EMBL" id="MCT8329227.1"/>
    </source>
</evidence>